<dbReference type="PROSITE" id="PS01129">
    <property type="entry name" value="PSI_RLU"/>
    <property type="match status" value="1"/>
</dbReference>
<evidence type="ECO:0000313" key="8">
    <source>
        <dbReference type="EMBL" id="AHC73279.1"/>
    </source>
</evidence>
<sequence length="330" mass="37498">MSWYIEIRTVTIDEVDQRLDRWFSKHFPTIPHGKISKLLRTGQIRVDGRRAKVNYRLMLGQTIRIPSLFNGVIYESHSTKPFQQDVMTGDKLVKSVLYRDEEIIAINKPAGLAVQGGSGLTKHVDGALDMLRFEANERPRLVHRLDKYTSGVLILARQRSAARRLINVFRAKSAIKIYLALVMGEPQPTFGRINLPIAKVLNKVREKMMIVQENGKSAFTRYVTLEKLSCHVTLVALFPVTGRTHQLRVHMAAIGTPILGDRKYGGAKAFLRNDLVSKNIHLHAWAIRIPSYGGGKLEVTAPLRDHMMRSLHFFGVKPERYKLPFSFFGC</sequence>
<evidence type="ECO:0000259" key="7">
    <source>
        <dbReference type="Pfam" id="PF00849"/>
    </source>
</evidence>
<comment type="function">
    <text evidence="6">Responsible for synthesis of pseudouridine from uracil.</text>
</comment>
<gene>
    <name evidence="8" type="primary">rluC</name>
    <name evidence="8" type="ORF">P856_28</name>
</gene>
<dbReference type="EC" id="5.4.99.-" evidence="6"/>
<proteinExistence type="inferred from homology"/>
<comment type="catalytic activity">
    <reaction evidence="3">
        <text>uridine(1911/1915/1917) in 23S rRNA = pseudouridine(1911/1915/1917) in 23S rRNA</text>
        <dbReference type="Rhea" id="RHEA:42524"/>
        <dbReference type="Rhea" id="RHEA-COMP:10097"/>
        <dbReference type="Rhea" id="RHEA-COMP:10098"/>
        <dbReference type="ChEBI" id="CHEBI:65314"/>
        <dbReference type="ChEBI" id="CHEBI:65315"/>
        <dbReference type="EC" id="5.4.99.23"/>
    </reaction>
</comment>
<feature type="active site" evidence="4">
    <location>
        <position position="146"/>
    </location>
</feature>
<dbReference type="KEGG" id="efk:P856_28"/>
<evidence type="ECO:0000256" key="5">
    <source>
        <dbReference type="PROSITE-ProRule" id="PRU00182"/>
    </source>
</evidence>
<dbReference type="InterPro" id="IPR006145">
    <property type="entry name" value="PsdUridine_synth_RsuA/RluA"/>
</dbReference>
<dbReference type="Proteomes" id="UP000018700">
    <property type="component" value="Chromosome"/>
</dbReference>
<evidence type="ECO:0000256" key="6">
    <source>
        <dbReference type="RuleBase" id="RU362028"/>
    </source>
</evidence>
<organism evidence="8 9">
    <name type="scientific">Candidatus Endolissoclinum faulkneri L5</name>
    <dbReference type="NCBI Taxonomy" id="1401328"/>
    <lineage>
        <taxon>Bacteria</taxon>
        <taxon>Pseudomonadati</taxon>
        <taxon>Pseudomonadota</taxon>
        <taxon>Alphaproteobacteria</taxon>
        <taxon>Rhodospirillales</taxon>
        <taxon>Rhodospirillaceae</taxon>
        <taxon>Candidatus Endolissoclinum</taxon>
    </lineage>
</organism>
<dbReference type="GO" id="GO:0160140">
    <property type="term" value="F:23S rRNA pseudouridine(1911/1915/1917) synthase activity"/>
    <property type="evidence" value="ECO:0007669"/>
    <property type="project" value="UniProtKB-EC"/>
</dbReference>
<name>V9TQX4_9PROT</name>
<evidence type="ECO:0000313" key="9">
    <source>
        <dbReference type="Proteomes" id="UP000018700"/>
    </source>
</evidence>
<dbReference type="HOGENOM" id="CLU_016902_1_2_5"/>
<dbReference type="InterPro" id="IPR020103">
    <property type="entry name" value="PsdUridine_synth_cat_dom_sf"/>
</dbReference>
<comment type="similarity">
    <text evidence="1 6">Belongs to the pseudouridine synthase RluA family.</text>
</comment>
<dbReference type="PANTHER" id="PTHR21600">
    <property type="entry name" value="MITOCHONDRIAL RNA PSEUDOURIDINE SYNTHASE"/>
    <property type="match status" value="1"/>
</dbReference>
<dbReference type="GO" id="GO:0000455">
    <property type="term" value="P:enzyme-directed rRNA pseudouridine synthesis"/>
    <property type="evidence" value="ECO:0007669"/>
    <property type="project" value="TreeGrafter"/>
</dbReference>
<dbReference type="OrthoDB" id="9807829at2"/>
<keyword evidence="5" id="KW-0694">RNA-binding</keyword>
<dbReference type="Gene3D" id="3.30.2350.10">
    <property type="entry name" value="Pseudouridine synthase"/>
    <property type="match status" value="1"/>
</dbReference>
<dbReference type="Pfam" id="PF00849">
    <property type="entry name" value="PseudoU_synth_2"/>
    <property type="match status" value="1"/>
</dbReference>
<reference evidence="8 9" key="1">
    <citation type="journal article" date="2013" name="PLoS ONE">
        <title>Bacterial endosymbiosis in a chordate host: long-term co-evolution and conservation of secondary metabolism.</title>
        <authorList>
            <person name="Kwan J.C."/>
            <person name="Schmidt E.W."/>
        </authorList>
    </citation>
    <scope>NUCLEOTIDE SEQUENCE [LARGE SCALE GENOMIC DNA]</scope>
    <source>
        <strain evidence="9">faulkneri L5</strain>
    </source>
</reference>
<dbReference type="InterPro" id="IPR006224">
    <property type="entry name" value="PsdUridine_synth_RluA-like_CS"/>
</dbReference>
<keyword evidence="9" id="KW-1185">Reference proteome</keyword>
<dbReference type="STRING" id="1401328.P856_28"/>
<dbReference type="EMBL" id="CP006745">
    <property type="protein sequence ID" value="AHC73279.1"/>
    <property type="molecule type" value="Genomic_DNA"/>
</dbReference>
<comment type="catalytic activity">
    <reaction evidence="6">
        <text>a uridine in RNA = a pseudouridine in RNA</text>
        <dbReference type="Rhea" id="RHEA:48348"/>
        <dbReference type="Rhea" id="RHEA-COMP:12068"/>
        <dbReference type="Rhea" id="RHEA-COMP:12069"/>
        <dbReference type="ChEBI" id="CHEBI:65314"/>
        <dbReference type="ChEBI" id="CHEBI:65315"/>
    </reaction>
</comment>
<evidence type="ECO:0000256" key="2">
    <source>
        <dbReference type="ARBA" id="ARBA00023235"/>
    </source>
</evidence>
<dbReference type="eggNOG" id="COG0564">
    <property type="taxonomic scope" value="Bacteria"/>
</dbReference>
<accession>V9TQX4</accession>
<dbReference type="PATRIC" id="fig|1401328.3.peg.28"/>
<dbReference type="InterPro" id="IPR006225">
    <property type="entry name" value="PsdUridine_synth_RluC/D"/>
</dbReference>
<evidence type="ECO:0000256" key="4">
    <source>
        <dbReference type="PIRSR" id="PIRSR606225-1"/>
    </source>
</evidence>
<dbReference type="CDD" id="cd02869">
    <property type="entry name" value="PseudoU_synth_RluA_like"/>
    <property type="match status" value="1"/>
</dbReference>
<dbReference type="InterPro" id="IPR036986">
    <property type="entry name" value="S4_RNA-bd_sf"/>
</dbReference>
<evidence type="ECO:0000256" key="1">
    <source>
        <dbReference type="ARBA" id="ARBA00010876"/>
    </source>
</evidence>
<dbReference type="NCBIfam" id="TIGR00005">
    <property type="entry name" value="rluA_subfam"/>
    <property type="match status" value="1"/>
</dbReference>
<dbReference type="PROSITE" id="PS50889">
    <property type="entry name" value="S4"/>
    <property type="match status" value="1"/>
</dbReference>
<dbReference type="SUPFAM" id="SSF55174">
    <property type="entry name" value="Alpha-L RNA-binding motif"/>
    <property type="match status" value="1"/>
</dbReference>
<keyword evidence="2 6" id="KW-0413">Isomerase</keyword>
<dbReference type="RefSeq" id="WP_025300166.1">
    <property type="nucleotide sequence ID" value="NZ_CP006745.1"/>
</dbReference>
<dbReference type="InterPro" id="IPR050188">
    <property type="entry name" value="RluA_PseudoU_synthase"/>
</dbReference>
<dbReference type="Gene3D" id="3.10.290.10">
    <property type="entry name" value="RNA-binding S4 domain"/>
    <property type="match status" value="1"/>
</dbReference>
<feature type="domain" description="Pseudouridine synthase RsuA/RluA-like" evidence="7">
    <location>
        <begin position="103"/>
        <end position="253"/>
    </location>
</feature>
<evidence type="ECO:0000256" key="3">
    <source>
        <dbReference type="ARBA" id="ARBA00036882"/>
    </source>
</evidence>
<dbReference type="PANTHER" id="PTHR21600:SF44">
    <property type="entry name" value="RIBOSOMAL LARGE SUBUNIT PSEUDOURIDINE SYNTHASE D"/>
    <property type="match status" value="1"/>
</dbReference>
<dbReference type="GO" id="GO:0003723">
    <property type="term" value="F:RNA binding"/>
    <property type="evidence" value="ECO:0007669"/>
    <property type="project" value="UniProtKB-KW"/>
</dbReference>
<dbReference type="SUPFAM" id="SSF55120">
    <property type="entry name" value="Pseudouridine synthase"/>
    <property type="match status" value="1"/>
</dbReference>
<protein>
    <recommendedName>
        <fullName evidence="6">Pseudouridine synthase</fullName>
        <ecNumber evidence="6">5.4.99.-</ecNumber>
    </recommendedName>
</protein>
<dbReference type="AlphaFoldDB" id="V9TQX4"/>